<evidence type="ECO:0000259" key="7">
    <source>
        <dbReference type="Pfam" id="PF14693"/>
    </source>
</evidence>
<dbReference type="InterPro" id="IPR020930">
    <property type="entry name" value="Ribosomal_uL5_bac-type"/>
</dbReference>
<organism evidence="8">
    <name type="scientific">hydrothermal vent metagenome</name>
    <dbReference type="NCBI Taxonomy" id="652676"/>
    <lineage>
        <taxon>unclassified sequences</taxon>
        <taxon>metagenomes</taxon>
        <taxon>ecological metagenomes</taxon>
    </lineage>
</organism>
<evidence type="ECO:0000313" key="8">
    <source>
        <dbReference type="EMBL" id="VAW93923.1"/>
    </source>
</evidence>
<keyword evidence="3 8" id="KW-0689">Ribosomal protein</keyword>
<keyword evidence="1" id="KW-0699">rRNA-binding</keyword>
<proteinExistence type="inferred from homology"/>
<dbReference type="GO" id="GO:0003735">
    <property type="term" value="F:structural constituent of ribosome"/>
    <property type="evidence" value="ECO:0007669"/>
    <property type="project" value="InterPro"/>
</dbReference>
<evidence type="ECO:0000256" key="1">
    <source>
        <dbReference type="ARBA" id="ARBA00022730"/>
    </source>
</evidence>
<protein>
    <submittedName>
        <fullName evidence="8">LSU ribosomal protein L25p</fullName>
    </submittedName>
</protein>
<dbReference type="InterPro" id="IPR020056">
    <property type="entry name" value="Rbsml_bL25/Gln-tRNA_synth_N"/>
</dbReference>
<sequence length="222" mass="24294">MSAEFVLNAEHRADMGKGASRRLRQTGKVPAIIYGSGKEPTPIMFDHNELAHQVANEAFFSHILKVNLDGKEQNAIVKDLQRHPSHPIIMHIDLQRISASETIRVNVPIHFINEELSPGVREGGLISHNISEVEVQCLPANLPEFIEADLGELDLNAIYHLTDLKLPKDVEIVELTHGDSHDQAVASVHMPRAVQETDEVEAGETDAAEGEAAEGDADATAE</sequence>
<dbReference type="GO" id="GO:0006412">
    <property type="term" value="P:translation"/>
    <property type="evidence" value="ECO:0007669"/>
    <property type="project" value="InterPro"/>
</dbReference>
<evidence type="ECO:0000256" key="3">
    <source>
        <dbReference type="ARBA" id="ARBA00022980"/>
    </source>
</evidence>
<keyword evidence="4" id="KW-0687">Ribonucleoprotein</keyword>
<evidence type="ECO:0000256" key="5">
    <source>
        <dbReference type="SAM" id="MobiDB-lite"/>
    </source>
</evidence>
<evidence type="ECO:0000259" key="6">
    <source>
        <dbReference type="Pfam" id="PF01386"/>
    </source>
</evidence>
<feature type="region of interest" description="Disordered" evidence="5">
    <location>
        <begin position="195"/>
        <end position="222"/>
    </location>
</feature>
<dbReference type="InterPro" id="IPR020055">
    <property type="entry name" value="Ribosomal_bL25_short"/>
</dbReference>
<dbReference type="Gene3D" id="2.40.240.10">
    <property type="entry name" value="Ribosomal Protein L25, Chain P"/>
    <property type="match status" value="1"/>
</dbReference>
<dbReference type="Gene3D" id="2.170.120.20">
    <property type="entry name" value="Ribosomal protein L25, beta domain"/>
    <property type="match status" value="1"/>
</dbReference>
<dbReference type="NCBIfam" id="NF004130">
    <property type="entry name" value="PRK05618.1-5"/>
    <property type="match status" value="1"/>
</dbReference>
<dbReference type="GO" id="GO:0008097">
    <property type="term" value="F:5S rRNA binding"/>
    <property type="evidence" value="ECO:0007669"/>
    <property type="project" value="InterPro"/>
</dbReference>
<evidence type="ECO:0000256" key="4">
    <source>
        <dbReference type="ARBA" id="ARBA00023274"/>
    </source>
</evidence>
<dbReference type="NCBIfam" id="NF004128">
    <property type="entry name" value="PRK05618.1-2"/>
    <property type="match status" value="1"/>
</dbReference>
<dbReference type="SUPFAM" id="SSF50715">
    <property type="entry name" value="Ribosomal protein L25-like"/>
    <property type="match status" value="1"/>
</dbReference>
<keyword evidence="2" id="KW-0694">RNA-binding</keyword>
<feature type="compositionally biased region" description="Acidic residues" evidence="5">
    <location>
        <begin position="196"/>
        <end position="222"/>
    </location>
</feature>
<dbReference type="Pfam" id="PF01386">
    <property type="entry name" value="Ribosomal_L25p"/>
    <property type="match status" value="1"/>
</dbReference>
<dbReference type="Pfam" id="PF14693">
    <property type="entry name" value="Ribosomal_TL5_C"/>
    <property type="match status" value="1"/>
</dbReference>
<feature type="domain" description="Large ribosomal subunit protein bL25 L25" evidence="6">
    <location>
        <begin position="7"/>
        <end position="94"/>
    </location>
</feature>
<dbReference type="InterPro" id="IPR020057">
    <property type="entry name" value="Ribosomal_bL25_b-dom"/>
</dbReference>
<dbReference type="PANTHER" id="PTHR33284">
    <property type="entry name" value="RIBOSOMAL PROTEIN L25/GLN-TRNA SYNTHETASE, ANTI-CODON-BINDING DOMAIN-CONTAINING PROTEIN"/>
    <property type="match status" value="1"/>
</dbReference>
<dbReference type="CDD" id="cd00495">
    <property type="entry name" value="Ribosomal_L25_TL5_CTC"/>
    <property type="match status" value="1"/>
</dbReference>
<dbReference type="NCBIfam" id="TIGR00731">
    <property type="entry name" value="bL25_bact_ctc"/>
    <property type="match status" value="1"/>
</dbReference>
<dbReference type="EMBL" id="UOFR01000023">
    <property type="protein sequence ID" value="VAW93923.1"/>
    <property type="molecule type" value="Genomic_DNA"/>
</dbReference>
<dbReference type="InterPro" id="IPR029751">
    <property type="entry name" value="Ribosomal_L25_dom"/>
</dbReference>
<dbReference type="GO" id="GO:0022625">
    <property type="term" value="C:cytosolic large ribosomal subunit"/>
    <property type="evidence" value="ECO:0007669"/>
    <property type="project" value="TreeGrafter"/>
</dbReference>
<gene>
    <name evidence="8" type="ORF">MNBD_GAMMA21-192</name>
</gene>
<name>A0A3B1A1C0_9ZZZZ</name>
<dbReference type="NCBIfam" id="NF004612">
    <property type="entry name" value="PRK05943.1"/>
    <property type="match status" value="1"/>
</dbReference>
<reference evidence="8" key="1">
    <citation type="submission" date="2018-06" db="EMBL/GenBank/DDBJ databases">
        <authorList>
            <person name="Zhirakovskaya E."/>
        </authorList>
    </citation>
    <scope>NUCLEOTIDE SEQUENCE</scope>
</reference>
<evidence type="ECO:0000256" key="2">
    <source>
        <dbReference type="ARBA" id="ARBA00022884"/>
    </source>
</evidence>
<accession>A0A3B1A1C0</accession>
<dbReference type="InterPro" id="IPR037121">
    <property type="entry name" value="Ribosomal_bL25_C"/>
</dbReference>
<dbReference type="InterPro" id="IPR011035">
    <property type="entry name" value="Ribosomal_bL25/Gln-tRNA_synth"/>
</dbReference>
<dbReference type="InterPro" id="IPR001021">
    <property type="entry name" value="Ribosomal_bL25_long"/>
</dbReference>
<dbReference type="HAMAP" id="MF_01336">
    <property type="entry name" value="Ribosomal_bL25"/>
    <property type="match status" value="1"/>
</dbReference>
<dbReference type="PANTHER" id="PTHR33284:SF1">
    <property type="entry name" value="RIBOSOMAL PROTEIN L25_GLN-TRNA SYNTHETASE, ANTI-CODON-BINDING DOMAIN-CONTAINING PROTEIN"/>
    <property type="match status" value="1"/>
</dbReference>
<dbReference type="AlphaFoldDB" id="A0A3B1A1C0"/>
<dbReference type="HAMAP" id="MF_01334">
    <property type="entry name" value="Ribosomal_bL25_CTC"/>
    <property type="match status" value="1"/>
</dbReference>
<feature type="domain" description="Large ribosomal subunit protein bL25 beta" evidence="7">
    <location>
        <begin position="103"/>
        <end position="192"/>
    </location>
</feature>